<organism evidence="1 2">
    <name type="scientific">Paramuricea clavata</name>
    <name type="common">Red gorgonian</name>
    <name type="synonym">Violescent sea-whip</name>
    <dbReference type="NCBI Taxonomy" id="317549"/>
    <lineage>
        <taxon>Eukaryota</taxon>
        <taxon>Metazoa</taxon>
        <taxon>Cnidaria</taxon>
        <taxon>Anthozoa</taxon>
        <taxon>Octocorallia</taxon>
        <taxon>Malacalcyonacea</taxon>
        <taxon>Plexauridae</taxon>
        <taxon>Paramuricea</taxon>
    </lineage>
</organism>
<evidence type="ECO:0000313" key="1">
    <source>
        <dbReference type="EMBL" id="CAB3980773.1"/>
    </source>
</evidence>
<sequence length="343" mass="38947">MANESITGFVQNVSPIRSGPKKNFFDFQLQTESDKSVRAICFSPPKRKLFVECENDSTPVKICKFTRDNKEDSSDILMGDYIVVKKLETQDVSFPKKDLIAADFNLSMLQTISPQQLVSLKAKLLHLQKEQVINTPQGVLKMAEGLLVDVQGSAKITFWEDDVKKVVAGKTYEFKNLRVKKDKLNGNLYVNPAKGIGSILPCEDFKCDLFIPDYDPSQLMTCTLNKAEIAGVTEVRLDYCCFKCNSHVEEKKITTCENARCKLTQRLDKCKKKWYARALVTEDDVNVYVVFRDDVLMKALSLSAAIPSNLTKEFIVEKLLLLETIQLTYHSRSKLVESLELTW</sequence>
<dbReference type="OrthoDB" id="5987243at2759"/>
<reference evidence="1" key="1">
    <citation type="submission" date="2020-04" db="EMBL/GenBank/DDBJ databases">
        <authorList>
            <person name="Alioto T."/>
            <person name="Alioto T."/>
            <person name="Gomez Garrido J."/>
        </authorList>
    </citation>
    <scope>NUCLEOTIDE SEQUENCE</scope>
    <source>
        <strain evidence="1">A484AB</strain>
    </source>
</reference>
<dbReference type="Proteomes" id="UP001152795">
    <property type="component" value="Unassembled WGS sequence"/>
</dbReference>
<protein>
    <submittedName>
        <fullName evidence="1">Uncharacterized protein</fullName>
    </submittedName>
</protein>
<dbReference type="SUPFAM" id="SSF50249">
    <property type="entry name" value="Nucleic acid-binding proteins"/>
    <property type="match status" value="1"/>
</dbReference>
<accession>A0A7D9DBW3</accession>
<dbReference type="InterPro" id="IPR012340">
    <property type="entry name" value="NA-bd_OB-fold"/>
</dbReference>
<proteinExistence type="predicted"/>
<name>A0A7D9DBW3_PARCT</name>
<dbReference type="EMBL" id="CACRXK020000322">
    <property type="protein sequence ID" value="CAB3980773.1"/>
    <property type="molecule type" value="Genomic_DNA"/>
</dbReference>
<gene>
    <name evidence="1" type="ORF">PACLA_8A049631</name>
</gene>
<evidence type="ECO:0000313" key="2">
    <source>
        <dbReference type="Proteomes" id="UP001152795"/>
    </source>
</evidence>
<dbReference type="AlphaFoldDB" id="A0A7D9DBW3"/>
<dbReference type="Gene3D" id="2.40.50.140">
    <property type="entry name" value="Nucleic acid-binding proteins"/>
    <property type="match status" value="1"/>
</dbReference>
<comment type="caution">
    <text evidence="1">The sequence shown here is derived from an EMBL/GenBank/DDBJ whole genome shotgun (WGS) entry which is preliminary data.</text>
</comment>
<keyword evidence="2" id="KW-1185">Reference proteome</keyword>